<dbReference type="PANTHER" id="PTHR18867">
    <property type="entry name" value="RAD50"/>
    <property type="match status" value="1"/>
</dbReference>
<dbReference type="PROSITE" id="PS51131">
    <property type="entry name" value="ZN_HOOK"/>
    <property type="match status" value="1"/>
</dbReference>
<evidence type="ECO:0000256" key="14">
    <source>
        <dbReference type="ARBA" id="ARBA00023054"/>
    </source>
</evidence>
<evidence type="ECO:0000256" key="17">
    <source>
        <dbReference type="ARBA" id="ARBA00023254"/>
    </source>
</evidence>
<keyword evidence="15" id="KW-0234">DNA repair</keyword>
<reference evidence="22 23" key="1">
    <citation type="submission" date="2020-11" db="EMBL/GenBank/DDBJ databases">
        <authorList>
            <person name="Wallbank WR R."/>
            <person name="Pardo Diaz C."/>
            <person name="Kozak K."/>
            <person name="Martin S."/>
            <person name="Jiggins C."/>
            <person name="Moest M."/>
            <person name="Warren A I."/>
            <person name="Generalovic N T."/>
            <person name="Byers J.R.P. K."/>
            <person name="Montejo-Kovacevich G."/>
            <person name="Yen C E."/>
        </authorList>
    </citation>
    <scope>NUCLEOTIDE SEQUENCE [LARGE SCALE GENOMIC DNA]</scope>
</reference>
<dbReference type="GO" id="GO:0030870">
    <property type="term" value="C:Mre11 complex"/>
    <property type="evidence" value="ECO:0007669"/>
    <property type="project" value="InterPro"/>
</dbReference>
<keyword evidence="13" id="KW-0460">Magnesium</keyword>
<dbReference type="OMA" id="FSDYYYR"/>
<keyword evidence="16" id="KW-0539">Nucleus</keyword>
<dbReference type="SUPFAM" id="SSF52540">
    <property type="entry name" value="P-loop containing nucleoside triphosphate hydrolases"/>
    <property type="match status" value="2"/>
</dbReference>
<dbReference type="InterPro" id="IPR013134">
    <property type="entry name" value="Zn_hook_RAD50"/>
</dbReference>
<feature type="coiled-coil region" evidence="20">
    <location>
        <begin position="700"/>
        <end position="734"/>
    </location>
</feature>
<evidence type="ECO:0000256" key="13">
    <source>
        <dbReference type="ARBA" id="ARBA00022842"/>
    </source>
</evidence>
<organism evidence="22 23">
    <name type="scientific">Hermetia illucens</name>
    <name type="common">Black soldier fly</name>
    <dbReference type="NCBI Taxonomy" id="343691"/>
    <lineage>
        <taxon>Eukaryota</taxon>
        <taxon>Metazoa</taxon>
        <taxon>Ecdysozoa</taxon>
        <taxon>Arthropoda</taxon>
        <taxon>Hexapoda</taxon>
        <taxon>Insecta</taxon>
        <taxon>Pterygota</taxon>
        <taxon>Neoptera</taxon>
        <taxon>Endopterygota</taxon>
        <taxon>Diptera</taxon>
        <taxon>Brachycera</taxon>
        <taxon>Stratiomyomorpha</taxon>
        <taxon>Stratiomyidae</taxon>
        <taxon>Hermetiinae</taxon>
        <taxon>Hermetia</taxon>
    </lineage>
</organism>
<evidence type="ECO:0000256" key="6">
    <source>
        <dbReference type="ARBA" id="ARBA00022454"/>
    </source>
</evidence>
<keyword evidence="8" id="KW-0547">Nucleotide-binding</keyword>
<keyword evidence="12" id="KW-0067">ATP-binding</keyword>
<dbReference type="OrthoDB" id="18797at2759"/>
<evidence type="ECO:0000256" key="2">
    <source>
        <dbReference type="ARBA" id="ARBA00004123"/>
    </source>
</evidence>
<evidence type="ECO:0000256" key="3">
    <source>
        <dbReference type="ARBA" id="ARBA00004286"/>
    </source>
</evidence>
<keyword evidence="10" id="KW-0378">Hydrolase</keyword>
<evidence type="ECO:0000256" key="4">
    <source>
        <dbReference type="ARBA" id="ARBA00009439"/>
    </source>
</evidence>
<dbReference type="GO" id="GO:0000722">
    <property type="term" value="P:telomere maintenance via recombination"/>
    <property type="evidence" value="ECO:0007669"/>
    <property type="project" value="TreeGrafter"/>
</dbReference>
<feature type="binding site" evidence="19">
    <location>
        <position position="687"/>
    </location>
    <ligand>
        <name>Zn(2+)</name>
        <dbReference type="ChEBI" id="CHEBI:29105"/>
    </ligand>
</feature>
<evidence type="ECO:0000256" key="16">
    <source>
        <dbReference type="ARBA" id="ARBA00023242"/>
    </source>
</evidence>
<protein>
    <recommendedName>
        <fullName evidence="5">DNA repair protein RAD50</fullName>
    </recommendedName>
</protein>
<dbReference type="Proteomes" id="UP000594454">
    <property type="component" value="Chromosome 4"/>
</dbReference>
<dbReference type="GO" id="GO:0007004">
    <property type="term" value="P:telomere maintenance via telomerase"/>
    <property type="evidence" value="ECO:0007669"/>
    <property type="project" value="TreeGrafter"/>
</dbReference>
<dbReference type="GO" id="GO:0016887">
    <property type="term" value="F:ATP hydrolysis activity"/>
    <property type="evidence" value="ECO:0007669"/>
    <property type="project" value="InterPro"/>
</dbReference>
<keyword evidence="17" id="KW-0469">Meiosis</keyword>
<dbReference type="GO" id="GO:0000794">
    <property type="term" value="C:condensed nuclear chromosome"/>
    <property type="evidence" value="ECO:0007669"/>
    <property type="project" value="TreeGrafter"/>
</dbReference>
<sequence>MSTIEKLSIRGIRSFGAKAEDEQIITFTSPLTLILGENGCGKTTIIECLKYALTGDTPPGSEKGKSFVHDPKIFNATECLGQVKLMVKTLRGEKYTVCRSMKYSFKRSKPTFETLDGTICLDFQGQKAAISKRCADINAEMCHYMGVSKAIINNVIFCHQEESSWPLDEGKKLKEKFDAIFGTTEYNKAIEKMIKLRKVQMDELKTKEADLKVLAHVKATTDSKNLELQQAQKKLDNLKEMRNRLEEDMKPIQDRLTKIFTIEREISELTAKKIEYETRLKNSKEQAKNLQSKIKNIFEGNLSMLDEEIRSFRENMNDKKNQLQNVEEKLQAIKFEEKKLQNAFTDLDRRRTSLIHQRRQEQDYLSERAQKIIELCKLLKIDVDDDIEERPNDVQEALKKIETAFVKEEKRISEMSARNDKVDQELQQEIDKLRENKASIESDIVSKKDQKKQLDRDRQKNLNEINQIEKSAQMLQTLTREIEKISKTYDDYSASVDLEGIKKIIAEKKANVNKFQETVEKLDEKITFLNSISKQTGEISLKEKELEKRETEMRRVKNKHSDNLKKLFPSREISSNYKRNVQNLYDSLQKQISDLNKSINLGKLKEKELQITRKNQKDEITKFEKELEKCEDRIYEKCHSSDYDGLLARSKENIDKIQMEYGALKSAEAMYKKYIQKIEDDPCCPLCHKDMQPNEAADLSAELSDEIRRLPENIQRTEEQLIKEQRKYEELLSLKPVIEKVQTLKTDIPKCKDKLKTTEEKLSETTNDVESNQMLTAEPQAHIELVNAILGDMSLLDEAIKDAARLQSELEKLKAKLPSYDTNLSLDDLQLEKTTVSAELKADRSKVDELQAQYERESDTLNQLREKRNSLKDKQIKLQEGVQALTQLKSRRDEIAAQIGKIDKELFELEEKLKPLKAELSSAVDKKQRTKETNRKMLNTETAKIESWKKIDGEIKRYTKELQVLAELNLAQEIENLKNTLKRHTDEQAEKEKEKSDTTTAIENLKTDIRNQELVERDLKDNRELKTLQEKVELLQIQYDDLRKDMGERDFKNVAREKDELTKKQDNIRIKKGEILGQMGEVQNQVNNLTKELNQPQYKNCVKNYRKSYYEVEILKKVIHDLAEYRLALERALMQFHSEKMEKINRLIREFWRQIYRGNDIDYIQIQTDEMKTEAADKKRSYNYRVIQSKNNSEIDMRGRCSAGQRVLASLIIRMALAETFSSNCGVLALDEPTTNLDRNNILSLCEALNRIVEERQSQSNFMLIIITHDEEFISTLGRIEHYHRVTRNEDGKSVIRKFRPN</sequence>
<dbReference type="GO" id="GO:0043047">
    <property type="term" value="F:single-stranded telomeric DNA binding"/>
    <property type="evidence" value="ECO:0007669"/>
    <property type="project" value="TreeGrafter"/>
</dbReference>
<comment type="cofactor">
    <cofactor evidence="1">
        <name>Zn(2+)</name>
        <dbReference type="ChEBI" id="CHEBI:29105"/>
    </cofactor>
</comment>
<gene>
    <name evidence="22" type="ORF">HERILL_LOCUS11556</name>
</gene>
<evidence type="ECO:0000256" key="1">
    <source>
        <dbReference type="ARBA" id="ARBA00001947"/>
    </source>
</evidence>
<evidence type="ECO:0000256" key="8">
    <source>
        <dbReference type="ARBA" id="ARBA00022741"/>
    </source>
</evidence>
<evidence type="ECO:0000256" key="9">
    <source>
        <dbReference type="ARBA" id="ARBA00022763"/>
    </source>
</evidence>
<feature type="coiled-coil region" evidence="20">
    <location>
        <begin position="221"/>
        <end position="343"/>
    </location>
</feature>
<keyword evidence="23" id="KW-1185">Reference proteome</keyword>
<dbReference type="GO" id="GO:0006302">
    <property type="term" value="P:double-strand break repair"/>
    <property type="evidence" value="ECO:0007669"/>
    <property type="project" value="InterPro"/>
</dbReference>
<dbReference type="Pfam" id="PF04423">
    <property type="entry name" value="Rad50_zn_hook"/>
    <property type="match status" value="1"/>
</dbReference>
<dbReference type="FunCoup" id="A0A7R8YX10">
    <property type="interactions" value="2169"/>
</dbReference>
<dbReference type="InParanoid" id="A0A7R8YX10"/>
<evidence type="ECO:0000313" key="23">
    <source>
        <dbReference type="Proteomes" id="UP000594454"/>
    </source>
</evidence>
<dbReference type="InterPro" id="IPR027417">
    <property type="entry name" value="P-loop_NTPase"/>
</dbReference>
<dbReference type="Gene3D" id="1.10.287.1490">
    <property type="match status" value="2"/>
</dbReference>
<dbReference type="Pfam" id="PF13476">
    <property type="entry name" value="AAA_23"/>
    <property type="match status" value="1"/>
</dbReference>
<dbReference type="GO" id="GO:0003691">
    <property type="term" value="F:double-stranded telomeric DNA binding"/>
    <property type="evidence" value="ECO:0007669"/>
    <property type="project" value="TreeGrafter"/>
</dbReference>
<evidence type="ECO:0000256" key="20">
    <source>
        <dbReference type="SAM" id="Coils"/>
    </source>
</evidence>
<keyword evidence="7 19" id="KW-0479">Metal-binding</keyword>
<evidence type="ECO:0000313" key="22">
    <source>
        <dbReference type="EMBL" id="CAD7088973.1"/>
    </source>
</evidence>
<evidence type="ECO:0000259" key="21">
    <source>
        <dbReference type="PROSITE" id="PS51131"/>
    </source>
</evidence>
<dbReference type="FunFam" id="3.40.50.300:FF:000593">
    <property type="entry name" value="DNA repair protein RAD50"/>
    <property type="match status" value="1"/>
</dbReference>
<dbReference type="Gene3D" id="3.40.50.300">
    <property type="entry name" value="P-loop containing nucleotide triphosphate hydrolases"/>
    <property type="match status" value="2"/>
</dbReference>
<keyword evidence="11 19" id="KW-0862">Zinc</keyword>
<accession>A0A7R8YX10</accession>
<keyword evidence="6" id="KW-0158">Chromosome</keyword>
<name>A0A7R8YX10_HERIL</name>
<evidence type="ECO:0000256" key="11">
    <source>
        <dbReference type="ARBA" id="ARBA00022833"/>
    </source>
</evidence>
<evidence type="ECO:0000256" key="7">
    <source>
        <dbReference type="ARBA" id="ARBA00022723"/>
    </source>
</evidence>
<dbReference type="PANTHER" id="PTHR18867:SF12">
    <property type="entry name" value="DNA REPAIR PROTEIN RAD50"/>
    <property type="match status" value="1"/>
</dbReference>
<feature type="coiled-coil region" evidence="20">
    <location>
        <begin position="412"/>
        <end position="633"/>
    </location>
</feature>
<dbReference type="Pfam" id="PF13558">
    <property type="entry name" value="SbcC_Walker_B"/>
    <property type="match status" value="1"/>
</dbReference>
<evidence type="ECO:0000256" key="15">
    <source>
        <dbReference type="ARBA" id="ARBA00023204"/>
    </source>
</evidence>
<comment type="subcellular location">
    <subcellularLocation>
        <location evidence="3">Chromosome</location>
    </subcellularLocation>
    <subcellularLocation>
        <location evidence="2">Nucleus</location>
    </subcellularLocation>
</comment>
<keyword evidence="9" id="KW-0227">DNA damage</keyword>
<dbReference type="InterPro" id="IPR038729">
    <property type="entry name" value="Rad50/SbcC_AAA"/>
</dbReference>
<evidence type="ECO:0000256" key="10">
    <source>
        <dbReference type="ARBA" id="ARBA00022801"/>
    </source>
</evidence>
<dbReference type="GO" id="GO:0051880">
    <property type="term" value="F:G-quadruplex DNA binding"/>
    <property type="evidence" value="ECO:0007669"/>
    <property type="project" value="TreeGrafter"/>
</dbReference>
<evidence type="ECO:0000256" key="18">
    <source>
        <dbReference type="ARBA" id="ARBA00049360"/>
    </source>
</evidence>
<dbReference type="SUPFAM" id="SSF75712">
    <property type="entry name" value="Rad50 coiled-coil Zn hook"/>
    <property type="match status" value="1"/>
</dbReference>
<evidence type="ECO:0000256" key="19">
    <source>
        <dbReference type="PROSITE-ProRule" id="PRU00471"/>
    </source>
</evidence>
<dbReference type="NCBIfam" id="TIGR00606">
    <property type="entry name" value="rad50"/>
    <property type="match status" value="1"/>
</dbReference>
<dbReference type="InterPro" id="IPR004584">
    <property type="entry name" value="Rad50_eukaryotes"/>
</dbReference>
<feature type="binding site" evidence="19">
    <location>
        <position position="684"/>
    </location>
    <ligand>
        <name>Zn(2+)</name>
        <dbReference type="ChEBI" id="CHEBI:29105"/>
    </ligand>
</feature>
<dbReference type="EMBL" id="LR899012">
    <property type="protein sequence ID" value="CAD7088973.1"/>
    <property type="molecule type" value="Genomic_DNA"/>
</dbReference>
<dbReference type="GO" id="GO:0005524">
    <property type="term" value="F:ATP binding"/>
    <property type="evidence" value="ECO:0007669"/>
    <property type="project" value="UniProtKB-KW"/>
</dbReference>
<feature type="domain" description="Zinc-hook" evidence="21">
    <location>
        <begin position="640"/>
        <end position="736"/>
    </location>
</feature>
<feature type="coiled-coil region" evidence="20">
    <location>
        <begin position="967"/>
        <end position="1045"/>
    </location>
</feature>
<evidence type="ECO:0000256" key="12">
    <source>
        <dbReference type="ARBA" id="ARBA00022840"/>
    </source>
</evidence>
<evidence type="ECO:0000256" key="5">
    <source>
        <dbReference type="ARBA" id="ARBA00017893"/>
    </source>
</evidence>
<feature type="coiled-coil region" evidence="20">
    <location>
        <begin position="796"/>
        <end position="881"/>
    </location>
</feature>
<comment type="similarity">
    <text evidence="4">Belongs to the SMC family. RAD50 subfamily.</text>
</comment>
<dbReference type="GO" id="GO:0046872">
    <property type="term" value="F:metal ion binding"/>
    <property type="evidence" value="ECO:0007669"/>
    <property type="project" value="UniProtKB-UniRule"/>
</dbReference>
<keyword evidence="14 20" id="KW-0175">Coiled coil</keyword>
<comment type="catalytic activity">
    <reaction evidence="18">
        <text>ATP + H2O = ADP + phosphate + H(+)</text>
        <dbReference type="Rhea" id="RHEA:13065"/>
        <dbReference type="ChEBI" id="CHEBI:15377"/>
        <dbReference type="ChEBI" id="CHEBI:15378"/>
        <dbReference type="ChEBI" id="CHEBI:30616"/>
        <dbReference type="ChEBI" id="CHEBI:43474"/>
        <dbReference type="ChEBI" id="CHEBI:456216"/>
    </reaction>
</comment>
<dbReference type="GO" id="GO:0070192">
    <property type="term" value="P:chromosome organization involved in meiotic cell cycle"/>
    <property type="evidence" value="ECO:0007669"/>
    <property type="project" value="TreeGrafter"/>
</dbReference>
<proteinExistence type="inferred from homology"/>